<keyword evidence="3" id="KW-1185">Reference proteome</keyword>
<proteinExistence type="predicted"/>
<evidence type="ECO:0000313" key="3">
    <source>
        <dbReference type="Proteomes" id="UP000680670"/>
    </source>
</evidence>
<protein>
    <recommendedName>
        <fullName evidence="1">DUF3885 domain-containing protein</fullName>
    </recommendedName>
</protein>
<organism evidence="2 3">
    <name type="scientific">Siminovitchia terrae</name>
    <name type="common">Bacillus terrae</name>
    <dbReference type="NCBI Taxonomy" id="1914933"/>
    <lineage>
        <taxon>Bacteria</taxon>
        <taxon>Bacillati</taxon>
        <taxon>Bacillota</taxon>
        <taxon>Bacilli</taxon>
        <taxon>Bacillales</taxon>
        <taxon>Bacillaceae</taxon>
        <taxon>Siminovitchia</taxon>
    </lineage>
</organism>
<evidence type="ECO:0000259" key="1">
    <source>
        <dbReference type="Pfam" id="PF13021"/>
    </source>
</evidence>
<reference evidence="2 3" key="1">
    <citation type="submission" date="2021-03" db="EMBL/GenBank/DDBJ databases">
        <title>Antimicrobial resistance genes in bacteria isolated from Japanese honey, and their potential for conferring macrolide and lincosamide resistance in the American foulbrood pathogen Paenibacillus larvae.</title>
        <authorList>
            <person name="Okamoto M."/>
            <person name="Kumagai M."/>
            <person name="Kanamori H."/>
            <person name="Takamatsu D."/>
        </authorList>
    </citation>
    <scope>NUCLEOTIDE SEQUENCE [LARGE SCALE GENOMIC DNA]</scope>
    <source>
        <strain evidence="2 3">J6TS1</strain>
    </source>
</reference>
<dbReference type="EMBL" id="BORJ01000001">
    <property type="protein sequence ID" value="GIN94456.1"/>
    <property type="molecule type" value="Genomic_DNA"/>
</dbReference>
<comment type="caution">
    <text evidence="2">The sequence shown here is derived from an EMBL/GenBank/DDBJ whole genome shotgun (WGS) entry which is preliminary data.</text>
</comment>
<dbReference type="InterPro" id="IPR024976">
    <property type="entry name" value="DUF3885"/>
</dbReference>
<name>A0ABQ4KQZ2_SIMTE</name>
<evidence type="ECO:0000313" key="2">
    <source>
        <dbReference type="EMBL" id="GIN94456.1"/>
    </source>
</evidence>
<accession>A0ABQ4KQZ2</accession>
<sequence length="230" mass="27705">MSEILHSFIKKNFTGLTLRPPLFYLWKYGIRFEISKPGRPYFEKDNLKQIFHRTNTLFDKVFGEEDELLFVTDVYTAKHSPLLQRKPLNVYRKYVKDKQKLYQLQHHLLPYLFEDDEEETEQSVTHRFVLSFKKMEIKYHHVLKAISHKDFTPTILKNNLESGYDIYFVNLTNKIIFHLYDDRGCDIIASDNEAIRFLYDEYNEWILDYDREEINRVFRSKPTSAILSQG</sequence>
<dbReference type="RefSeq" id="WP_212952655.1">
    <property type="nucleotide sequence ID" value="NZ_BORJ01000001.1"/>
</dbReference>
<dbReference type="Proteomes" id="UP000680670">
    <property type="component" value="Unassembled WGS sequence"/>
</dbReference>
<feature type="domain" description="DUF3885" evidence="1">
    <location>
        <begin position="5"/>
        <end position="210"/>
    </location>
</feature>
<gene>
    <name evidence="2" type="primary">ynaE</name>
    <name evidence="2" type="ORF">J6TS1_03260</name>
</gene>
<dbReference type="Pfam" id="PF13021">
    <property type="entry name" value="DUF3885"/>
    <property type="match status" value="1"/>
</dbReference>